<accession>A0AAD6XT00</accession>
<evidence type="ECO:0000256" key="1">
    <source>
        <dbReference type="SAM" id="MobiDB-lite"/>
    </source>
</evidence>
<keyword evidence="5" id="KW-1185">Reference proteome</keyword>
<gene>
    <name evidence="4" type="ORF">B0H15DRAFT_245966</name>
</gene>
<evidence type="ECO:0000256" key="3">
    <source>
        <dbReference type="SAM" id="SignalP"/>
    </source>
</evidence>
<feature type="signal peptide" evidence="3">
    <location>
        <begin position="1"/>
        <end position="27"/>
    </location>
</feature>
<feature type="compositionally biased region" description="Polar residues" evidence="1">
    <location>
        <begin position="159"/>
        <end position="168"/>
    </location>
</feature>
<dbReference type="PROSITE" id="PS51257">
    <property type="entry name" value="PROKAR_LIPOPROTEIN"/>
    <property type="match status" value="1"/>
</dbReference>
<feature type="transmembrane region" description="Helical" evidence="2">
    <location>
        <begin position="43"/>
        <end position="66"/>
    </location>
</feature>
<keyword evidence="3" id="KW-0732">Signal</keyword>
<feature type="region of interest" description="Disordered" evidence="1">
    <location>
        <begin position="105"/>
        <end position="217"/>
    </location>
</feature>
<sequence length="268" mass="28340">MRRLWDMSLLPASLVFLVVSCLPRAVAQTGTPHIDGAQDSKVAMTGVAIGAVLLVLALVAIGVYSIERCLHGRAKSARFTALPTQPEAEPYQYLSLPRPAKSGPYGRGPFYPGPVASPPASPNPRLSYHGPVSPSPRARPVRLDTYGHGPYYPGPMPSRPTSLNSRASSYMPRSPLSSPEGQALRFQPYDGPGSLVSPPATPKVPTSVSPSRVPPIAQPIRQNSHQTLFSLISTTTSSRSAILASSSSSFLDSRPGNLSSATSMTLVS</sequence>
<feature type="region of interest" description="Disordered" evidence="1">
    <location>
        <begin position="246"/>
        <end position="268"/>
    </location>
</feature>
<proteinExistence type="predicted"/>
<protein>
    <submittedName>
        <fullName evidence="4">Uncharacterized protein</fullName>
    </submittedName>
</protein>
<dbReference type="Proteomes" id="UP001222325">
    <property type="component" value="Unassembled WGS sequence"/>
</dbReference>
<comment type="caution">
    <text evidence="4">The sequence shown here is derived from an EMBL/GenBank/DDBJ whole genome shotgun (WGS) entry which is preliminary data.</text>
</comment>
<name>A0AAD6XT00_9AGAR</name>
<feature type="compositionally biased region" description="Polar residues" evidence="1">
    <location>
        <begin position="256"/>
        <end position="268"/>
    </location>
</feature>
<dbReference type="AlphaFoldDB" id="A0AAD6XT00"/>
<feature type="chain" id="PRO_5042101778" evidence="3">
    <location>
        <begin position="28"/>
        <end position="268"/>
    </location>
</feature>
<reference evidence="4" key="1">
    <citation type="submission" date="2023-03" db="EMBL/GenBank/DDBJ databases">
        <title>Massive genome expansion in bonnet fungi (Mycena s.s.) driven by repeated elements and novel gene families across ecological guilds.</title>
        <authorList>
            <consortium name="Lawrence Berkeley National Laboratory"/>
            <person name="Harder C.B."/>
            <person name="Miyauchi S."/>
            <person name="Viragh M."/>
            <person name="Kuo A."/>
            <person name="Thoen E."/>
            <person name="Andreopoulos B."/>
            <person name="Lu D."/>
            <person name="Skrede I."/>
            <person name="Drula E."/>
            <person name="Henrissat B."/>
            <person name="Morin E."/>
            <person name="Kohler A."/>
            <person name="Barry K."/>
            <person name="LaButti K."/>
            <person name="Morin E."/>
            <person name="Salamov A."/>
            <person name="Lipzen A."/>
            <person name="Mereny Z."/>
            <person name="Hegedus B."/>
            <person name="Baldrian P."/>
            <person name="Stursova M."/>
            <person name="Weitz H."/>
            <person name="Taylor A."/>
            <person name="Grigoriev I.V."/>
            <person name="Nagy L.G."/>
            <person name="Martin F."/>
            <person name="Kauserud H."/>
        </authorList>
    </citation>
    <scope>NUCLEOTIDE SEQUENCE</scope>
    <source>
        <strain evidence="4">CBHHK173m</strain>
    </source>
</reference>
<feature type="compositionally biased region" description="Pro residues" evidence="1">
    <location>
        <begin position="111"/>
        <end position="122"/>
    </location>
</feature>
<organism evidence="4 5">
    <name type="scientific">Mycena belliarum</name>
    <dbReference type="NCBI Taxonomy" id="1033014"/>
    <lineage>
        <taxon>Eukaryota</taxon>
        <taxon>Fungi</taxon>
        <taxon>Dikarya</taxon>
        <taxon>Basidiomycota</taxon>
        <taxon>Agaricomycotina</taxon>
        <taxon>Agaricomycetes</taxon>
        <taxon>Agaricomycetidae</taxon>
        <taxon>Agaricales</taxon>
        <taxon>Marasmiineae</taxon>
        <taxon>Mycenaceae</taxon>
        <taxon>Mycena</taxon>
    </lineage>
</organism>
<evidence type="ECO:0000313" key="4">
    <source>
        <dbReference type="EMBL" id="KAJ7090811.1"/>
    </source>
</evidence>
<dbReference type="EMBL" id="JARJCN010000021">
    <property type="protein sequence ID" value="KAJ7090811.1"/>
    <property type="molecule type" value="Genomic_DNA"/>
</dbReference>
<evidence type="ECO:0000313" key="5">
    <source>
        <dbReference type="Proteomes" id="UP001222325"/>
    </source>
</evidence>
<keyword evidence="2" id="KW-0812">Transmembrane</keyword>
<keyword evidence="2" id="KW-0472">Membrane</keyword>
<evidence type="ECO:0000256" key="2">
    <source>
        <dbReference type="SAM" id="Phobius"/>
    </source>
</evidence>
<keyword evidence="2" id="KW-1133">Transmembrane helix</keyword>